<keyword evidence="1" id="KW-1015">Disulfide bond</keyword>
<gene>
    <name evidence="5" type="primary">107362752</name>
</gene>
<dbReference type="PANTHER" id="PTHR33236">
    <property type="entry name" value="INTRAFLAGELLAR TRANSPORT PROTEIN 122 FAMILY PROTEIN-RELATED"/>
    <property type="match status" value="1"/>
</dbReference>
<dbReference type="Proteomes" id="UP000015104">
    <property type="component" value="Unassembled WGS sequence"/>
</dbReference>
<sequence length="433" mass="47073">MLSRLSKIQIVTLVLCMIVYIGNSSDRGKRRVGGGVGGGGGNGLSLPFPLPFGLGAHNMRNPAYPFFPNSVSDCPTGDGNRTGICVPNSFECRRRGGRALGNCYATPISGSGGNQRPDNSGIGFGSGYNPGIPVGVCCFLQVTCGGSILYNGTYFRNPNAPSPYTDSRPCSAQISNLKPDICQLRLDFLIFSLAQPTQGECDKDRFVVNGQIQNDVIPPMCGVNSGQHIYIDVAGTSGPVSLNFITTGHRSRQFDVRVTQIQCHSPYRAPAHCLQYHYDVVGRIMSLNFDLYNDGNTYFNNLDYTICFRKEPGFCTMTYSVPSERDPDEEPEITKPQRPGSVFRYFEIQPESKTSEAPGAGIVKCPSDYLMLGGIRFCGGRLNANVFSNNPSGDTEVTDNSTGPIFARFVSDGKEVKRGFFLSYRMNPCFIGG</sequence>
<dbReference type="HOGENOM" id="CLU_1099727_0_0_1"/>
<organism evidence="5 6">
    <name type="scientific">Tetranychus urticae</name>
    <name type="common">Two-spotted spider mite</name>
    <dbReference type="NCBI Taxonomy" id="32264"/>
    <lineage>
        <taxon>Eukaryota</taxon>
        <taxon>Metazoa</taxon>
        <taxon>Ecdysozoa</taxon>
        <taxon>Arthropoda</taxon>
        <taxon>Chelicerata</taxon>
        <taxon>Arachnida</taxon>
        <taxon>Acari</taxon>
        <taxon>Acariformes</taxon>
        <taxon>Trombidiformes</taxon>
        <taxon>Prostigmata</taxon>
        <taxon>Eleutherengona</taxon>
        <taxon>Raphignathae</taxon>
        <taxon>Tetranychoidea</taxon>
        <taxon>Tetranychidae</taxon>
        <taxon>Tetranychus</taxon>
    </lineage>
</organism>
<dbReference type="InterPro" id="IPR000859">
    <property type="entry name" value="CUB_dom"/>
</dbReference>
<comment type="caution">
    <text evidence="2">Lacks conserved residue(s) required for the propagation of feature annotation.</text>
</comment>
<reference evidence="6" key="1">
    <citation type="submission" date="2011-08" db="EMBL/GenBank/DDBJ databases">
        <authorList>
            <person name="Rombauts S."/>
        </authorList>
    </citation>
    <scope>NUCLEOTIDE SEQUENCE</scope>
    <source>
        <strain evidence="6">London</strain>
    </source>
</reference>
<dbReference type="Pfam" id="PF26080">
    <property type="entry name" value="CUB_animal"/>
    <property type="match status" value="1"/>
</dbReference>
<evidence type="ECO:0000256" key="2">
    <source>
        <dbReference type="PROSITE-ProRule" id="PRU00059"/>
    </source>
</evidence>
<dbReference type="PANTHER" id="PTHR33236:SF11">
    <property type="entry name" value="CUB DOMAIN-CONTAINING PROTEIN"/>
    <property type="match status" value="1"/>
</dbReference>
<dbReference type="InterPro" id="IPR035914">
    <property type="entry name" value="Sperma_CUB_dom_sf"/>
</dbReference>
<name>T1KAQ3_TETUR</name>
<dbReference type="AlphaFoldDB" id="T1KAQ3"/>
<dbReference type="Gene3D" id="2.60.120.290">
    <property type="entry name" value="Spermadhesin, CUB domain"/>
    <property type="match status" value="1"/>
</dbReference>
<dbReference type="SUPFAM" id="SSF49854">
    <property type="entry name" value="Spermadhesin, CUB domain"/>
    <property type="match status" value="1"/>
</dbReference>
<protein>
    <recommendedName>
        <fullName evidence="4">CUB domain-containing protein</fullName>
    </recommendedName>
</protein>
<reference evidence="5" key="2">
    <citation type="submission" date="2015-06" db="UniProtKB">
        <authorList>
            <consortium name="EnsemblMetazoa"/>
        </authorList>
    </citation>
    <scope>IDENTIFICATION</scope>
</reference>
<evidence type="ECO:0000256" key="1">
    <source>
        <dbReference type="ARBA" id="ARBA00023157"/>
    </source>
</evidence>
<dbReference type="EMBL" id="CAEY01001941">
    <property type="status" value="NOT_ANNOTATED_CDS"/>
    <property type="molecule type" value="Genomic_DNA"/>
</dbReference>
<proteinExistence type="predicted"/>
<dbReference type="OrthoDB" id="6479909at2759"/>
<feature type="signal peptide" evidence="3">
    <location>
        <begin position="1"/>
        <end position="24"/>
    </location>
</feature>
<accession>T1KAQ3</accession>
<feature type="domain" description="CUB" evidence="4">
    <location>
        <begin position="144"/>
        <end position="261"/>
    </location>
</feature>
<evidence type="ECO:0000259" key="4">
    <source>
        <dbReference type="PROSITE" id="PS01180"/>
    </source>
</evidence>
<evidence type="ECO:0000313" key="6">
    <source>
        <dbReference type="Proteomes" id="UP000015104"/>
    </source>
</evidence>
<evidence type="ECO:0000313" key="5">
    <source>
        <dbReference type="EnsemblMetazoa" id="tetur08g01300.1"/>
    </source>
</evidence>
<dbReference type="EnsemblMetazoa" id="tetur08g01300.1">
    <property type="protein sequence ID" value="tetur08g01300.1"/>
    <property type="gene ID" value="tetur08g01300"/>
</dbReference>
<evidence type="ECO:0000256" key="3">
    <source>
        <dbReference type="SAM" id="SignalP"/>
    </source>
</evidence>
<dbReference type="InterPro" id="IPR058698">
    <property type="entry name" value="CUB_metazoa"/>
</dbReference>
<dbReference type="PROSITE" id="PS01180">
    <property type="entry name" value="CUB"/>
    <property type="match status" value="1"/>
</dbReference>
<keyword evidence="6" id="KW-1185">Reference proteome</keyword>
<keyword evidence="3" id="KW-0732">Signal</keyword>
<feature type="chain" id="PRO_5007729014" description="CUB domain-containing protein" evidence="3">
    <location>
        <begin position="25"/>
        <end position="433"/>
    </location>
</feature>